<sequence length="50" mass="5486">MTPRQPKANDGGNNRDGRARFGLGAVPVSLDRQLSRPGRRAPTVRVCDLR</sequence>
<feature type="region of interest" description="Disordered" evidence="1">
    <location>
        <begin position="1"/>
        <end position="25"/>
    </location>
</feature>
<organism evidence="2 3">
    <name type="scientific">Kitasatospora cathayae</name>
    <dbReference type="NCBI Taxonomy" id="3004092"/>
    <lineage>
        <taxon>Bacteria</taxon>
        <taxon>Bacillati</taxon>
        <taxon>Actinomycetota</taxon>
        <taxon>Actinomycetes</taxon>
        <taxon>Kitasatosporales</taxon>
        <taxon>Streptomycetaceae</taxon>
        <taxon>Kitasatospora</taxon>
    </lineage>
</organism>
<accession>A0ABY7QGZ0</accession>
<evidence type="ECO:0000256" key="1">
    <source>
        <dbReference type="SAM" id="MobiDB-lite"/>
    </source>
</evidence>
<name>A0ABY7QGZ0_9ACTN</name>
<dbReference type="RefSeq" id="WP_270151709.1">
    <property type="nucleotide sequence ID" value="NZ_CP115451.1"/>
</dbReference>
<dbReference type="EMBL" id="CP115451">
    <property type="protein sequence ID" value="WBP92038.1"/>
    <property type="molecule type" value="Genomic_DNA"/>
</dbReference>
<evidence type="ECO:0000313" key="3">
    <source>
        <dbReference type="Proteomes" id="UP001212821"/>
    </source>
</evidence>
<evidence type="ECO:0000313" key="2">
    <source>
        <dbReference type="EMBL" id="WBP92038.1"/>
    </source>
</evidence>
<protein>
    <submittedName>
        <fullName evidence="2">Uncharacterized protein</fullName>
    </submittedName>
</protein>
<keyword evidence="3" id="KW-1185">Reference proteome</keyword>
<proteinExistence type="predicted"/>
<reference evidence="2 3" key="1">
    <citation type="submission" date="2022-12" db="EMBL/GenBank/DDBJ databases">
        <title>HUAS 3-15.</title>
        <authorList>
            <person name="Mo P."/>
        </authorList>
    </citation>
    <scope>NUCLEOTIDE SEQUENCE [LARGE SCALE GENOMIC DNA]</scope>
    <source>
        <strain evidence="2 3">HUAS 3-15</strain>
        <plasmid evidence="2 3">punmamed2</plasmid>
    </source>
</reference>
<keyword evidence="2" id="KW-0614">Plasmid</keyword>
<dbReference type="Proteomes" id="UP001212821">
    <property type="component" value="Plasmid punmamed2"/>
</dbReference>
<gene>
    <name evidence="2" type="ORF">O1G21_40340</name>
</gene>
<geneLocation type="plasmid" evidence="2 3">
    <name>punmamed2</name>
</geneLocation>